<comment type="subcellular location">
    <subcellularLocation>
        <location evidence="9">Cell membrane</location>
        <topology evidence="9">Multi-pass membrane protein</topology>
    </subcellularLocation>
</comment>
<feature type="transmembrane region" description="Helical" evidence="9">
    <location>
        <begin position="161"/>
        <end position="179"/>
    </location>
</feature>
<dbReference type="EC" id="3.4.23.36" evidence="9"/>
<evidence type="ECO:0000313" key="12">
    <source>
        <dbReference type="EMBL" id="GAA2040075.1"/>
    </source>
</evidence>
<dbReference type="HAMAP" id="MF_00161">
    <property type="entry name" value="LspA"/>
    <property type="match status" value="1"/>
</dbReference>
<dbReference type="Proteomes" id="UP001500751">
    <property type="component" value="Unassembled WGS sequence"/>
</dbReference>
<evidence type="ECO:0000256" key="8">
    <source>
        <dbReference type="ARBA" id="ARBA00023136"/>
    </source>
</evidence>
<comment type="function">
    <text evidence="9">This protein specifically catalyzes the removal of signal peptides from prolipoproteins.</text>
</comment>
<feature type="region of interest" description="Disordered" evidence="11">
    <location>
        <begin position="1"/>
        <end position="73"/>
    </location>
</feature>
<evidence type="ECO:0000256" key="4">
    <source>
        <dbReference type="ARBA" id="ARBA00022692"/>
    </source>
</evidence>
<reference evidence="13" key="1">
    <citation type="journal article" date="2019" name="Int. J. Syst. Evol. Microbiol.">
        <title>The Global Catalogue of Microorganisms (GCM) 10K type strain sequencing project: providing services to taxonomists for standard genome sequencing and annotation.</title>
        <authorList>
            <consortium name="The Broad Institute Genomics Platform"/>
            <consortium name="The Broad Institute Genome Sequencing Center for Infectious Disease"/>
            <person name="Wu L."/>
            <person name="Ma J."/>
        </authorList>
    </citation>
    <scope>NUCLEOTIDE SEQUENCE [LARGE SCALE GENOMIC DNA]</scope>
    <source>
        <strain evidence="13">JCM 16014</strain>
    </source>
</reference>
<evidence type="ECO:0000256" key="11">
    <source>
        <dbReference type="SAM" id="MobiDB-lite"/>
    </source>
</evidence>
<feature type="region of interest" description="Disordered" evidence="11">
    <location>
        <begin position="239"/>
        <end position="264"/>
    </location>
</feature>
<accession>A0ABP5G782</accession>
<feature type="transmembrane region" description="Helical" evidence="9">
    <location>
        <begin position="211"/>
        <end position="232"/>
    </location>
</feature>
<dbReference type="RefSeq" id="WP_425559261.1">
    <property type="nucleotide sequence ID" value="NZ_BAAAQN010000029.1"/>
</dbReference>
<feature type="active site" evidence="9">
    <location>
        <position position="216"/>
    </location>
</feature>
<evidence type="ECO:0000256" key="2">
    <source>
        <dbReference type="ARBA" id="ARBA00022475"/>
    </source>
</evidence>
<evidence type="ECO:0000256" key="7">
    <source>
        <dbReference type="ARBA" id="ARBA00022989"/>
    </source>
</evidence>
<keyword evidence="5 9" id="KW-0064">Aspartyl protease</keyword>
<evidence type="ECO:0000313" key="13">
    <source>
        <dbReference type="Proteomes" id="UP001500751"/>
    </source>
</evidence>
<dbReference type="InterPro" id="IPR001872">
    <property type="entry name" value="Peptidase_A8"/>
</dbReference>
<comment type="caution">
    <text evidence="12">The sequence shown here is derived from an EMBL/GenBank/DDBJ whole genome shotgun (WGS) entry which is preliminary data.</text>
</comment>
<feature type="transmembrane region" description="Helical" evidence="9">
    <location>
        <begin position="82"/>
        <end position="101"/>
    </location>
</feature>
<evidence type="ECO:0000256" key="3">
    <source>
        <dbReference type="ARBA" id="ARBA00022670"/>
    </source>
</evidence>
<protein>
    <recommendedName>
        <fullName evidence="9">Lipoprotein signal peptidase</fullName>
        <ecNumber evidence="9">3.4.23.36</ecNumber>
    </recommendedName>
    <alternativeName>
        <fullName evidence="9">Prolipoprotein signal peptidase</fullName>
    </alternativeName>
    <alternativeName>
        <fullName evidence="9">Signal peptidase II</fullName>
        <shortName evidence="9">SPase II</shortName>
    </alternativeName>
</protein>
<keyword evidence="4 9" id="KW-0812">Transmembrane</keyword>
<evidence type="ECO:0000256" key="10">
    <source>
        <dbReference type="RuleBase" id="RU004181"/>
    </source>
</evidence>
<feature type="compositionally biased region" description="Low complexity" evidence="11">
    <location>
        <begin position="1"/>
        <end position="18"/>
    </location>
</feature>
<evidence type="ECO:0000256" key="1">
    <source>
        <dbReference type="ARBA" id="ARBA00006139"/>
    </source>
</evidence>
<proteinExistence type="inferred from homology"/>
<keyword evidence="8 9" id="KW-0472">Membrane</keyword>
<dbReference type="NCBIfam" id="TIGR00077">
    <property type="entry name" value="lspA"/>
    <property type="match status" value="1"/>
</dbReference>
<keyword evidence="2 9" id="KW-1003">Cell membrane</keyword>
<comment type="similarity">
    <text evidence="1 9 10">Belongs to the peptidase A8 family.</text>
</comment>
<name>A0ABP5G782_9ACTN</name>
<feature type="compositionally biased region" description="Low complexity" evidence="11">
    <location>
        <begin position="30"/>
        <end position="54"/>
    </location>
</feature>
<sequence length="264" mass="27038">MTSEVVEAAAAADAPAVDDAVDGGSERPGAEPSGSEASGSELSSGAEPSASEPSDAVSQDSGSGAGTGPDVPVSRKPRRLPVLIAVAALALAIDVISKMLVVQHLTDRDPIHVPGGFLNLTLIRNSGAAFSIGEGQTWVFTIIAGAVVFVILRVSRNLRSLPWACALGLLLGGALGNLSDRIFREPGLFRGHVVDFLQFPTFPLVHYDFPVFNLADSAIVAGGCLMVLLSFLGMQPDGSRHTAPAAEDDDASSDNPSGGSAPAE</sequence>
<dbReference type="PANTHER" id="PTHR33695:SF1">
    <property type="entry name" value="LIPOPROTEIN SIGNAL PEPTIDASE"/>
    <property type="match status" value="1"/>
</dbReference>
<organism evidence="12 13">
    <name type="scientific">Catenulispora yoronensis</name>
    <dbReference type="NCBI Taxonomy" id="450799"/>
    <lineage>
        <taxon>Bacteria</taxon>
        <taxon>Bacillati</taxon>
        <taxon>Actinomycetota</taxon>
        <taxon>Actinomycetes</taxon>
        <taxon>Catenulisporales</taxon>
        <taxon>Catenulisporaceae</taxon>
        <taxon>Catenulispora</taxon>
    </lineage>
</organism>
<keyword evidence="3 9" id="KW-0645">Protease</keyword>
<comment type="pathway">
    <text evidence="9">Protein modification; lipoprotein biosynthesis (signal peptide cleavage).</text>
</comment>
<comment type="catalytic activity">
    <reaction evidence="9">
        <text>Release of signal peptides from bacterial membrane prolipoproteins. Hydrolyzes -Xaa-Yaa-Zaa-|-(S,diacylglyceryl)Cys-, in which Xaa is hydrophobic (preferably Leu), and Yaa (Ala or Ser) and Zaa (Gly or Ala) have small, neutral side chains.</text>
        <dbReference type="EC" id="3.4.23.36"/>
    </reaction>
</comment>
<keyword evidence="6 9" id="KW-0378">Hydrolase</keyword>
<evidence type="ECO:0000256" key="9">
    <source>
        <dbReference type="HAMAP-Rule" id="MF_00161"/>
    </source>
</evidence>
<dbReference type="PANTHER" id="PTHR33695">
    <property type="entry name" value="LIPOPROTEIN SIGNAL PEPTIDASE"/>
    <property type="match status" value="1"/>
</dbReference>
<dbReference type="PRINTS" id="PR00781">
    <property type="entry name" value="LIPOSIGPTASE"/>
</dbReference>
<evidence type="ECO:0000256" key="5">
    <source>
        <dbReference type="ARBA" id="ARBA00022750"/>
    </source>
</evidence>
<gene>
    <name evidence="9" type="primary">lspA</name>
    <name evidence="12" type="ORF">GCM10009839_47670</name>
</gene>
<evidence type="ECO:0000256" key="6">
    <source>
        <dbReference type="ARBA" id="ARBA00022801"/>
    </source>
</evidence>
<feature type="transmembrane region" description="Helical" evidence="9">
    <location>
        <begin position="135"/>
        <end position="154"/>
    </location>
</feature>
<dbReference type="EMBL" id="BAAAQN010000029">
    <property type="protein sequence ID" value="GAA2040075.1"/>
    <property type="molecule type" value="Genomic_DNA"/>
</dbReference>
<dbReference type="Pfam" id="PF01252">
    <property type="entry name" value="Peptidase_A8"/>
    <property type="match status" value="1"/>
</dbReference>
<feature type="active site" evidence="9">
    <location>
        <position position="195"/>
    </location>
</feature>
<keyword evidence="7 9" id="KW-1133">Transmembrane helix</keyword>
<keyword evidence="13" id="KW-1185">Reference proteome</keyword>